<dbReference type="SUPFAM" id="SSF56973">
    <property type="entry name" value="Aerolisin/ETX pore-forming domain"/>
    <property type="match status" value="1"/>
</dbReference>
<accession>A0ABP0ZDN0</accession>
<sequence>MTLPRFAAFKSNNNGKYLNCVRSDDATIPNFVQYGSNELATTFTKFSIEAANIGKNLFHIRNIYNQKYLRAESSSSRWICATALEPNEDQSNWDCTLFRITYNSFGPGYELVHIYYGKPVELNNDLSTRPSCLYIFPDSSTYANHAILDWEIMSVLPQHVVFKGDNNKYLKIHSQDSHDYLRFYQDDPHHSSVQHEVVITSDGKIRIKGPNNKFWRAAPNWIWSDSSDTTTDNPSTLFQPYKISNNVICLRNMGMNYFCGRISGDWKEDCLKADQNAMSAPTKLTVEEALISRSIYNVQYRLSDGRIYGENVMTMDFQGAANGSNEVNKMGFTFSYEEEESQCWNSTVGMKLDYSLTMEAGIPFIVDTNIEITGSFSGSYTWGETHKKSTPKGPTYSIEVKPRTSIKVGLVATKGYCDVPFSYTQRDVLVDGQTRITEHDDGLFTGVNCYNFHYQAEEAKPLSTTI</sequence>
<dbReference type="Gene3D" id="2.80.10.50">
    <property type="match status" value="2"/>
</dbReference>
<dbReference type="SMART" id="SM00791">
    <property type="entry name" value="Agglutinin"/>
    <property type="match status" value="2"/>
</dbReference>
<evidence type="ECO:0000259" key="1">
    <source>
        <dbReference type="SMART" id="SM00791"/>
    </source>
</evidence>
<feature type="domain" description="Agglutinin" evidence="1">
    <location>
        <begin position="1"/>
        <end position="152"/>
    </location>
</feature>
<evidence type="ECO:0000313" key="3">
    <source>
        <dbReference type="Proteomes" id="UP001642487"/>
    </source>
</evidence>
<feature type="domain" description="Agglutinin" evidence="1">
    <location>
        <begin position="154"/>
        <end position="288"/>
    </location>
</feature>
<dbReference type="InterPro" id="IPR036242">
    <property type="entry name" value="Agglutinin_dom_sf"/>
</dbReference>
<protein>
    <recommendedName>
        <fullName evidence="1">Agglutinin domain-containing protein</fullName>
    </recommendedName>
</protein>
<dbReference type="Pfam" id="PF07468">
    <property type="entry name" value="Agglutinin"/>
    <property type="match status" value="2"/>
</dbReference>
<dbReference type="PANTHER" id="PTHR39244:SF5">
    <property type="entry name" value="NATTERIN-3-LIKE"/>
    <property type="match status" value="1"/>
</dbReference>
<keyword evidence="3" id="KW-1185">Reference proteome</keyword>
<organism evidence="2 3">
    <name type="scientific">Citrullus colocynthis</name>
    <name type="common">colocynth</name>
    <dbReference type="NCBI Taxonomy" id="252529"/>
    <lineage>
        <taxon>Eukaryota</taxon>
        <taxon>Viridiplantae</taxon>
        <taxon>Streptophyta</taxon>
        <taxon>Embryophyta</taxon>
        <taxon>Tracheophyta</taxon>
        <taxon>Spermatophyta</taxon>
        <taxon>Magnoliopsida</taxon>
        <taxon>eudicotyledons</taxon>
        <taxon>Gunneridae</taxon>
        <taxon>Pentapetalae</taxon>
        <taxon>rosids</taxon>
        <taxon>fabids</taxon>
        <taxon>Cucurbitales</taxon>
        <taxon>Cucurbitaceae</taxon>
        <taxon>Benincaseae</taxon>
        <taxon>Citrullus</taxon>
    </lineage>
</organism>
<gene>
    <name evidence="2" type="ORF">CITCOLO1_LOCUS21204</name>
</gene>
<dbReference type="CDD" id="cd00257">
    <property type="entry name" value="beta-trefoil_FSCN-like"/>
    <property type="match status" value="1"/>
</dbReference>
<name>A0ABP0ZDN0_9ROSI</name>
<proteinExistence type="predicted"/>
<dbReference type="InterPro" id="IPR053237">
    <property type="entry name" value="Natterin_C"/>
</dbReference>
<dbReference type="Proteomes" id="UP001642487">
    <property type="component" value="Chromosome 9"/>
</dbReference>
<evidence type="ECO:0000313" key="2">
    <source>
        <dbReference type="EMBL" id="CAK9328777.1"/>
    </source>
</evidence>
<dbReference type="PANTHER" id="PTHR39244">
    <property type="entry name" value="NATTERIN-4"/>
    <property type="match status" value="1"/>
</dbReference>
<dbReference type="Gene3D" id="2.170.15.10">
    <property type="entry name" value="Proaerolysin, chain A, domain 3"/>
    <property type="match status" value="1"/>
</dbReference>
<dbReference type="InterPro" id="IPR008998">
    <property type="entry name" value="Agglutinin"/>
</dbReference>
<dbReference type="SUPFAM" id="SSF50382">
    <property type="entry name" value="Agglutinin"/>
    <property type="match status" value="2"/>
</dbReference>
<dbReference type="CDD" id="cd20216">
    <property type="entry name" value="PFM_HFR-2-like"/>
    <property type="match status" value="1"/>
</dbReference>
<dbReference type="EMBL" id="OZ021743">
    <property type="protein sequence ID" value="CAK9328777.1"/>
    <property type="molecule type" value="Genomic_DNA"/>
</dbReference>
<reference evidence="2 3" key="1">
    <citation type="submission" date="2024-03" db="EMBL/GenBank/DDBJ databases">
        <authorList>
            <person name="Gkanogiannis A."/>
            <person name="Becerra Lopez-Lavalle L."/>
        </authorList>
    </citation>
    <scope>NUCLEOTIDE SEQUENCE [LARGE SCALE GENOMIC DNA]</scope>
</reference>